<evidence type="ECO:0000256" key="1">
    <source>
        <dbReference type="SAM" id="Phobius"/>
    </source>
</evidence>
<keyword evidence="1" id="KW-0812">Transmembrane</keyword>
<name>A0A165BQK0_9APHY</name>
<sequence>MIQRTHRSVTVVHFARRSWSNVRYTIRRMPLILRPAGHVSWMQKQHTRWILNWHSIIREWLLYLALWCLSLLFNGAFFSHADQWLCPAATHATALRNQCRVCLWPIDAGSW</sequence>
<gene>
    <name evidence="2" type="ORF">LAESUDRAFT_478385</name>
</gene>
<dbReference type="AlphaFoldDB" id="A0A165BQK0"/>
<keyword evidence="1" id="KW-0472">Membrane</keyword>
<keyword evidence="1" id="KW-1133">Transmembrane helix</keyword>
<proteinExistence type="predicted"/>
<dbReference type="InParanoid" id="A0A165BQK0"/>
<reference evidence="2 3" key="1">
    <citation type="journal article" date="2016" name="Mol. Biol. Evol.">
        <title>Comparative Genomics of Early-Diverging Mushroom-Forming Fungi Provides Insights into the Origins of Lignocellulose Decay Capabilities.</title>
        <authorList>
            <person name="Nagy L.G."/>
            <person name="Riley R."/>
            <person name="Tritt A."/>
            <person name="Adam C."/>
            <person name="Daum C."/>
            <person name="Floudas D."/>
            <person name="Sun H."/>
            <person name="Yadav J.S."/>
            <person name="Pangilinan J."/>
            <person name="Larsson K.H."/>
            <person name="Matsuura K."/>
            <person name="Barry K."/>
            <person name="Labutti K."/>
            <person name="Kuo R."/>
            <person name="Ohm R.A."/>
            <person name="Bhattacharya S.S."/>
            <person name="Shirouzu T."/>
            <person name="Yoshinaga Y."/>
            <person name="Martin F.M."/>
            <person name="Grigoriev I.V."/>
            <person name="Hibbett D.S."/>
        </authorList>
    </citation>
    <scope>NUCLEOTIDE SEQUENCE [LARGE SCALE GENOMIC DNA]</scope>
    <source>
        <strain evidence="2 3">93-53</strain>
    </source>
</reference>
<organism evidence="2 3">
    <name type="scientific">Laetiporus sulphureus 93-53</name>
    <dbReference type="NCBI Taxonomy" id="1314785"/>
    <lineage>
        <taxon>Eukaryota</taxon>
        <taxon>Fungi</taxon>
        <taxon>Dikarya</taxon>
        <taxon>Basidiomycota</taxon>
        <taxon>Agaricomycotina</taxon>
        <taxon>Agaricomycetes</taxon>
        <taxon>Polyporales</taxon>
        <taxon>Laetiporus</taxon>
    </lineage>
</organism>
<evidence type="ECO:0000313" key="3">
    <source>
        <dbReference type="Proteomes" id="UP000076871"/>
    </source>
</evidence>
<keyword evidence="3" id="KW-1185">Reference proteome</keyword>
<feature type="transmembrane region" description="Helical" evidence="1">
    <location>
        <begin position="60"/>
        <end position="78"/>
    </location>
</feature>
<dbReference type="Proteomes" id="UP000076871">
    <property type="component" value="Unassembled WGS sequence"/>
</dbReference>
<protein>
    <submittedName>
        <fullName evidence="2">Uncharacterized protein</fullName>
    </submittedName>
</protein>
<accession>A0A165BQK0</accession>
<dbReference type="EMBL" id="KV427664">
    <property type="protein sequence ID" value="KZT01473.1"/>
    <property type="molecule type" value="Genomic_DNA"/>
</dbReference>
<evidence type="ECO:0000313" key="2">
    <source>
        <dbReference type="EMBL" id="KZT01473.1"/>
    </source>
</evidence>
<dbReference type="GeneID" id="63819656"/>
<dbReference type="RefSeq" id="XP_040759213.1">
    <property type="nucleotide sequence ID" value="XM_040902625.1"/>
</dbReference>